<evidence type="ECO:0000256" key="1">
    <source>
        <dbReference type="ARBA" id="ARBA00004245"/>
    </source>
</evidence>
<dbReference type="AlphaFoldDB" id="A0A6V7Y064"/>
<comment type="subcellular location">
    <subcellularLocation>
        <location evidence="1">Cytoplasm</location>
        <location evidence="1">Cytoskeleton</location>
    </subcellularLocation>
</comment>
<dbReference type="Gene3D" id="1.20.5.1700">
    <property type="match status" value="1"/>
</dbReference>
<keyword evidence="3" id="KW-0963">Cytoplasm</keyword>
<evidence type="ECO:0000313" key="8">
    <source>
        <dbReference type="EMBL" id="CAD2205002.1"/>
    </source>
</evidence>
<proteinExistence type="inferred from homology"/>
<evidence type="ECO:0000256" key="3">
    <source>
        <dbReference type="ARBA" id="ARBA00022490"/>
    </source>
</evidence>
<protein>
    <recommendedName>
        <fullName evidence="7">Transforming acidic coiled-coil-containing protein C-terminal domain-containing protein</fullName>
    </recommendedName>
</protein>
<feature type="domain" description="Transforming acidic coiled-coil-containing protein C-terminal" evidence="7">
    <location>
        <begin position="10"/>
        <end position="93"/>
    </location>
</feature>
<reference evidence="8 9" key="1">
    <citation type="submission" date="2020-08" db="EMBL/GenBank/DDBJ databases">
        <authorList>
            <person name="Koutsovoulos G."/>
            <person name="Danchin GJ E."/>
        </authorList>
    </citation>
    <scope>NUCLEOTIDE SEQUENCE [LARGE SCALE GENOMIC DNA]</scope>
</reference>
<sequence>MREHCVRLIKSENELKNNLAEEATKYEELKETADSQLNQANLEIQKIKKEHEENTLGLKYRLKMKETQIQTLNLTIQGKDKEIDELNKMVEELMEKNGISGDGRDDPEDGGSMLSTSSYEW</sequence>
<dbReference type="OrthoDB" id="10255048at2759"/>
<accession>A0A6V7Y064</accession>
<keyword evidence="5" id="KW-0206">Cytoskeleton</keyword>
<name>A0A6V7Y064_MELEN</name>
<evidence type="ECO:0000256" key="2">
    <source>
        <dbReference type="ARBA" id="ARBA00009423"/>
    </source>
</evidence>
<dbReference type="Proteomes" id="UP000580250">
    <property type="component" value="Unassembled WGS sequence"/>
</dbReference>
<feature type="region of interest" description="Disordered" evidence="6">
    <location>
        <begin position="95"/>
        <end position="121"/>
    </location>
</feature>
<evidence type="ECO:0000313" key="9">
    <source>
        <dbReference type="Proteomes" id="UP000580250"/>
    </source>
</evidence>
<dbReference type="EMBL" id="CAJEWN010002718">
    <property type="protein sequence ID" value="CAD2205002.1"/>
    <property type="molecule type" value="Genomic_DNA"/>
</dbReference>
<comment type="similarity">
    <text evidence="2">Belongs to the TACC family.</text>
</comment>
<evidence type="ECO:0000256" key="6">
    <source>
        <dbReference type="SAM" id="MobiDB-lite"/>
    </source>
</evidence>
<dbReference type="Pfam" id="PF05010">
    <property type="entry name" value="TACC_C"/>
    <property type="match status" value="1"/>
</dbReference>
<comment type="caution">
    <text evidence="8">The sequence shown here is derived from an EMBL/GenBank/DDBJ whole genome shotgun (WGS) entry which is preliminary data.</text>
</comment>
<gene>
    <name evidence="8" type="ORF">MENT_LOCUS58780</name>
</gene>
<organism evidence="8 9">
    <name type="scientific">Meloidogyne enterolobii</name>
    <name type="common">Root-knot nematode worm</name>
    <name type="synonym">Meloidogyne mayaguensis</name>
    <dbReference type="NCBI Taxonomy" id="390850"/>
    <lineage>
        <taxon>Eukaryota</taxon>
        <taxon>Metazoa</taxon>
        <taxon>Ecdysozoa</taxon>
        <taxon>Nematoda</taxon>
        <taxon>Chromadorea</taxon>
        <taxon>Rhabditida</taxon>
        <taxon>Tylenchina</taxon>
        <taxon>Tylenchomorpha</taxon>
        <taxon>Tylenchoidea</taxon>
        <taxon>Meloidogynidae</taxon>
        <taxon>Meloidogyninae</taxon>
        <taxon>Meloidogyne</taxon>
    </lineage>
</organism>
<dbReference type="InterPro" id="IPR007707">
    <property type="entry name" value="TACC_C"/>
</dbReference>
<evidence type="ECO:0000256" key="5">
    <source>
        <dbReference type="ARBA" id="ARBA00023212"/>
    </source>
</evidence>
<dbReference type="GO" id="GO:0005856">
    <property type="term" value="C:cytoskeleton"/>
    <property type="evidence" value="ECO:0007669"/>
    <property type="project" value="UniProtKB-SubCell"/>
</dbReference>
<evidence type="ECO:0000256" key="4">
    <source>
        <dbReference type="ARBA" id="ARBA00023054"/>
    </source>
</evidence>
<keyword evidence="4" id="KW-0175">Coiled coil</keyword>
<evidence type="ECO:0000259" key="7">
    <source>
        <dbReference type="Pfam" id="PF05010"/>
    </source>
</evidence>